<dbReference type="InterPro" id="IPR011009">
    <property type="entry name" value="Kinase-like_dom_sf"/>
</dbReference>
<gene>
    <name evidence="3" type="ORF">CVT24_007537</name>
</gene>
<reference evidence="3 4" key="1">
    <citation type="journal article" date="2018" name="Evol. Lett.">
        <title>Horizontal gene cluster transfer increased hallucinogenic mushroom diversity.</title>
        <authorList>
            <person name="Reynolds H.T."/>
            <person name="Vijayakumar V."/>
            <person name="Gluck-Thaler E."/>
            <person name="Korotkin H.B."/>
            <person name="Matheny P.B."/>
            <person name="Slot J.C."/>
        </authorList>
    </citation>
    <scope>NUCLEOTIDE SEQUENCE [LARGE SCALE GENOMIC DNA]</scope>
    <source>
        <strain evidence="3 4">2629</strain>
    </source>
</reference>
<dbReference type="InParanoid" id="A0A409W5L1"/>
<feature type="region of interest" description="Disordered" evidence="1">
    <location>
        <begin position="267"/>
        <end position="295"/>
    </location>
</feature>
<keyword evidence="4" id="KW-1185">Reference proteome</keyword>
<name>A0A409W5L1_9AGAR</name>
<dbReference type="PANTHER" id="PTHR38248">
    <property type="entry name" value="FUNK1 6"/>
    <property type="match status" value="1"/>
</dbReference>
<dbReference type="Pfam" id="PF17667">
    <property type="entry name" value="Pkinase_fungal"/>
    <property type="match status" value="2"/>
</dbReference>
<protein>
    <recommendedName>
        <fullName evidence="2">Protein kinase domain-containing protein</fullName>
    </recommendedName>
</protein>
<evidence type="ECO:0000259" key="2">
    <source>
        <dbReference type="PROSITE" id="PS50011"/>
    </source>
</evidence>
<dbReference type="SUPFAM" id="SSF56112">
    <property type="entry name" value="Protein kinase-like (PK-like)"/>
    <property type="match status" value="1"/>
</dbReference>
<comment type="caution">
    <text evidence="3">The sequence shown here is derived from an EMBL/GenBank/DDBJ whole genome shotgun (WGS) entry which is preliminary data.</text>
</comment>
<dbReference type="GO" id="GO:0004672">
    <property type="term" value="F:protein kinase activity"/>
    <property type="evidence" value="ECO:0007669"/>
    <property type="project" value="InterPro"/>
</dbReference>
<dbReference type="PROSITE" id="PS50011">
    <property type="entry name" value="PROTEIN_KINASE_DOM"/>
    <property type="match status" value="1"/>
</dbReference>
<proteinExistence type="predicted"/>
<feature type="domain" description="Protein kinase" evidence="2">
    <location>
        <begin position="417"/>
        <end position="803"/>
    </location>
</feature>
<accession>A0A409W5L1</accession>
<organism evidence="3 4">
    <name type="scientific">Panaeolus cyanescens</name>
    <dbReference type="NCBI Taxonomy" id="181874"/>
    <lineage>
        <taxon>Eukaryota</taxon>
        <taxon>Fungi</taxon>
        <taxon>Dikarya</taxon>
        <taxon>Basidiomycota</taxon>
        <taxon>Agaricomycotina</taxon>
        <taxon>Agaricomycetes</taxon>
        <taxon>Agaricomycetidae</taxon>
        <taxon>Agaricales</taxon>
        <taxon>Agaricineae</taxon>
        <taxon>Galeropsidaceae</taxon>
        <taxon>Panaeolus</taxon>
    </lineage>
</organism>
<dbReference type="PANTHER" id="PTHR38248:SF2">
    <property type="entry name" value="FUNK1 11"/>
    <property type="match status" value="1"/>
</dbReference>
<evidence type="ECO:0000256" key="1">
    <source>
        <dbReference type="SAM" id="MobiDB-lite"/>
    </source>
</evidence>
<dbReference type="InterPro" id="IPR000719">
    <property type="entry name" value="Prot_kinase_dom"/>
</dbReference>
<dbReference type="AlphaFoldDB" id="A0A409W5L1"/>
<sequence>MTQATQIGFEEAISCKATDMMNYLFSFCCTTEGEVLPLKTELQDVFSEVGTLVGNDAKLKELFCDAVLNHKTDSDKSEMYNRLIKACNYAFDVLSKLKVPPLPDYDEKTQLHMIRMNRESEHEDEDEDEGDCKYYNAEPYICIVFREWFNARKNSTAPQDEPELEQADWVTPLLWRNILCPVQVKPGSSTSSRPPPPAASGTTDFWSLNERRVVWPSSETQKKPAYIPVSDNPVSIRINRDNVLTRGRAKSVVTSLHACSYVAPATKKRKREDASDTESSSSCKRAKTSEQRDTVASNEKDRIQLAIYSAQRLSSFFDITHTFSMLLRGSSVLLQWSDRQGVIESYEFDYIHQLPHFIFLLLILQRFSPARWGYGTEATPALKNTNVDHHFVVDMTPTVDPEVTGAMNPDTSVVRFFPLDDRLNRAGAKLVGRATRAMGGRIVPKDSTWVDESNIQENNDSMVKSYWPESQRESEVDILKKVQAAAEGKNDNDKLYEFIRHHVPEMRGYLKPNFPGSSTGTIRRFLKVVSGQDDSGEVHGARHLLLIVFKKLYAIQGLFEDDMIKYYIQAFFCHRALWLSGIYHSDISLGNIMWDKDRRVGVLNDFDLARLSGSNAATGLANAGTIPFMALELLSPAGRAGRIPHQYRHDAEAFVWVLVYLCISFKKQGDKVVFRENNPLRLWSMGETAVATKGNWMQIHNDIIFQSCPPYPKVSVIALDLASHLIGQYHAQYEKSWAAARKAMDMGDSPSSVYHPEDVPWEWDNADVWKSMVNILAGLRNECGRTLLENLKERAGYGRLCRD</sequence>
<dbReference type="GO" id="GO:0005524">
    <property type="term" value="F:ATP binding"/>
    <property type="evidence" value="ECO:0007669"/>
    <property type="project" value="InterPro"/>
</dbReference>
<evidence type="ECO:0000313" key="4">
    <source>
        <dbReference type="Proteomes" id="UP000284842"/>
    </source>
</evidence>
<dbReference type="OrthoDB" id="5569250at2759"/>
<evidence type="ECO:0000313" key="3">
    <source>
        <dbReference type="EMBL" id="PPQ73791.1"/>
    </source>
</evidence>
<dbReference type="EMBL" id="NHTK01005796">
    <property type="protein sequence ID" value="PPQ73791.1"/>
    <property type="molecule type" value="Genomic_DNA"/>
</dbReference>
<dbReference type="Proteomes" id="UP000284842">
    <property type="component" value="Unassembled WGS sequence"/>
</dbReference>
<dbReference type="InterPro" id="IPR040976">
    <property type="entry name" value="Pkinase_fungal"/>
</dbReference>
<dbReference type="Gene3D" id="1.10.510.10">
    <property type="entry name" value="Transferase(Phosphotransferase) domain 1"/>
    <property type="match status" value="1"/>
</dbReference>